<dbReference type="RefSeq" id="WP_111457462.1">
    <property type="nucleotide sequence ID" value="NZ_QFYP01000001.1"/>
</dbReference>
<proteinExistence type="predicted"/>
<gene>
    <name evidence="1" type="ORF">DJ021_10320</name>
</gene>
<protein>
    <submittedName>
        <fullName evidence="1">Uncharacterized protein</fullName>
    </submittedName>
</protein>
<name>A0A328AZU5_9CAUL</name>
<comment type="caution">
    <text evidence="1">The sequence shown here is derived from an EMBL/GenBank/DDBJ whole genome shotgun (WGS) entry which is preliminary data.</text>
</comment>
<reference evidence="2" key="1">
    <citation type="submission" date="2018-05" db="EMBL/GenBank/DDBJ databases">
        <authorList>
            <person name="Li X."/>
        </authorList>
    </citation>
    <scope>NUCLEOTIDE SEQUENCE [LARGE SCALE GENOMIC DNA]</scope>
    <source>
        <strain evidence="2">HKS-05</strain>
    </source>
</reference>
<dbReference type="EMBL" id="QFYP01000001">
    <property type="protein sequence ID" value="RAK60169.1"/>
    <property type="molecule type" value="Genomic_DNA"/>
</dbReference>
<evidence type="ECO:0000313" key="1">
    <source>
        <dbReference type="EMBL" id="RAK60169.1"/>
    </source>
</evidence>
<dbReference type="Proteomes" id="UP000249842">
    <property type="component" value="Unassembled WGS sequence"/>
</dbReference>
<dbReference type="AlphaFoldDB" id="A0A328AZU5"/>
<evidence type="ECO:0000313" key="2">
    <source>
        <dbReference type="Proteomes" id="UP000249842"/>
    </source>
</evidence>
<accession>A0A328AZU5</accession>
<sequence length="90" mass="10545">MDRFESDLEEAARDELDRACTLGWRQLAAHTPWGDTFEGFTPGGREVCFERSYLWEGEARGDIRVELTVYQREAYEQGVRLTRTIAREDR</sequence>
<organism evidence="1 2">
    <name type="scientific">Phenylobacterium hankyongense</name>
    <dbReference type="NCBI Taxonomy" id="1813876"/>
    <lineage>
        <taxon>Bacteria</taxon>
        <taxon>Pseudomonadati</taxon>
        <taxon>Pseudomonadota</taxon>
        <taxon>Alphaproteobacteria</taxon>
        <taxon>Caulobacterales</taxon>
        <taxon>Caulobacteraceae</taxon>
        <taxon>Phenylobacterium</taxon>
    </lineage>
</organism>
<keyword evidence="2" id="KW-1185">Reference proteome</keyword>
<dbReference type="OrthoDB" id="7205441at2"/>